<proteinExistence type="inferred from homology"/>
<reference evidence="11 12" key="1">
    <citation type="submission" date="2017-12" db="EMBL/GenBank/DDBJ databases">
        <title>Sequencing, de novo assembly and annotation of complete genome of a new Thraustochytrid species, strain FCC1311.</title>
        <authorList>
            <person name="Sedici K."/>
            <person name="Godart F."/>
            <person name="Aiese Cigliano R."/>
            <person name="Sanseverino W."/>
            <person name="Barakat M."/>
            <person name="Ortet P."/>
            <person name="Marechal E."/>
            <person name="Cagnac O."/>
            <person name="Amato A."/>
        </authorList>
    </citation>
    <scope>NUCLEOTIDE SEQUENCE [LARGE SCALE GENOMIC DNA]</scope>
</reference>
<dbReference type="Gene3D" id="3.30.1060.10">
    <property type="entry name" value="Peptide methionine sulphoxide reductase MsrA"/>
    <property type="match status" value="1"/>
</dbReference>
<gene>
    <name evidence="11" type="ORF">FCC1311_031172</name>
</gene>
<evidence type="ECO:0000256" key="1">
    <source>
        <dbReference type="ARBA" id="ARBA00005591"/>
    </source>
</evidence>
<dbReference type="AlphaFoldDB" id="A0A2R5G8M8"/>
<dbReference type="Pfam" id="PF01625">
    <property type="entry name" value="PMSR"/>
    <property type="match status" value="1"/>
</dbReference>
<dbReference type="PANTHER" id="PTHR42799">
    <property type="entry name" value="MITOCHONDRIAL PEPTIDE METHIONINE SULFOXIDE REDUCTASE"/>
    <property type="match status" value="1"/>
</dbReference>
<evidence type="ECO:0000259" key="10">
    <source>
        <dbReference type="Pfam" id="PF01625"/>
    </source>
</evidence>
<evidence type="ECO:0000313" key="11">
    <source>
        <dbReference type="EMBL" id="GBG26895.1"/>
    </source>
</evidence>
<comment type="catalytic activity">
    <reaction evidence="6">
        <text>L-methionyl-[protein] + [thioredoxin]-disulfide + H2O = L-methionyl-(S)-S-oxide-[protein] + [thioredoxin]-dithiol</text>
        <dbReference type="Rhea" id="RHEA:14217"/>
        <dbReference type="Rhea" id="RHEA-COMP:10698"/>
        <dbReference type="Rhea" id="RHEA-COMP:10700"/>
        <dbReference type="Rhea" id="RHEA-COMP:12313"/>
        <dbReference type="Rhea" id="RHEA-COMP:12315"/>
        <dbReference type="ChEBI" id="CHEBI:15377"/>
        <dbReference type="ChEBI" id="CHEBI:16044"/>
        <dbReference type="ChEBI" id="CHEBI:29950"/>
        <dbReference type="ChEBI" id="CHEBI:44120"/>
        <dbReference type="ChEBI" id="CHEBI:50058"/>
        <dbReference type="EC" id="1.8.4.11"/>
    </reaction>
</comment>
<dbReference type="InParanoid" id="A0A2R5G8M8"/>
<dbReference type="PANTHER" id="PTHR42799:SF2">
    <property type="entry name" value="MITOCHONDRIAL PEPTIDE METHIONINE SULFOXIDE REDUCTASE"/>
    <property type="match status" value="1"/>
</dbReference>
<comment type="catalytic activity">
    <reaction evidence="7">
        <text>[thioredoxin]-disulfide + L-methionine + H2O = L-methionine (S)-S-oxide + [thioredoxin]-dithiol</text>
        <dbReference type="Rhea" id="RHEA:19993"/>
        <dbReference type="Rhea" id="RHEA-COMP:10698"/>
        <dbReference type="Rhea" id="RHEA-COMP:10700"/>
        <dbReference type="ChEBI" id="CHEBI:15377"/>
        <dbReference type="ChEBI" id="CHEBI:29950"/>
        <dbReference type="ChEBI" id="CHEBI:50058"/>
        <dbReference type="ChEBI" id="CHEBI:57844"/>
        <dbReference type="ChEBI" id="CHEBI:58772"/>
        <dbReference type="EC" id="1.8.4.11"/>
    </reaction>
</comment>
<dbReference type="InterPro" id="IPR036509">
    <property type="entry name" value="Met_Sox_Rdtase_MsrA_sf"/>
</dbReference>
<evidence type="ECO:0000256" key="5">
    <source>
        <dbReference type="ARBA" id="ARBA00030643"/>
    </source>
</evidence>
<evidence type="ECO:0000313" key="12">
    <source>
        <dbReference type="Proteomes" id="UP000241890"/>
    </source>
</evidence>
<accession>A0A2R5G8M8</accession>
<dbReference type="GO" id="GO:0034599">
    <property type="term" value="P:cellular response to oxidative stress"/>
    <property type="evidence" value="ECO:0007669"/>
    <property type="project" value="TreeGrafter"/>
</dbReference>
<feature type="transmembrane region" description="Helical" evidence="9">
    <location>
        <begin position="18"/>
        <end position="44"/>
    </location>
</feature>
<comment type="caution">
    <text evidence="11">The sequence shown here is derived from an EMBL/GenBank/DDBJ whole genome shotgun (WGS) entry which is preliminary data.</text>
</comment>
<dbReference type="OrthoDB" id="77405at2759"/>
<evidence type="ECO:0000256" key="6">
    <source>
        <dbReference type="ARBA" id="ARBA00047806"/>
    </source>
</evidence>
<keyword evidence="9" id="KW-0812">Transmembrane</keyword>
<feature type="region of interest" description="Disordered" evidence="8">
    <location>
        <begin position="59"/>
        <end position="158"/>
    </location>
</feature>
<feature type="compositionally biased region" description="Basic and acidic residues" evidence="8">
    <location>
        <begin position="83"/>
        <end position="101"/>
    </location>
</feature>
<feature type="compositionally biased region" description="Acidic residues" evidence="8">
    <location>
        <begin position="124"/>
        <end position="140"/>
    </location>
</feature>
<sequence>MLIFFPSLPSLTPPSSHIFISSISIFSIFSIFSICIFISIFSIFSSCICNSSSVCSSSSANADADAGGPSLRTAGGKTACARRPPERRRGDAAHSEHEHELGQTPNPRDLDEDELGQTPNPRDLDEDEHEDEREHEDELELGQTPNPRDLDEHEDADEDAGAVGKIFAAQARALARRLSRGGGGGGARRGVASMGNSGASQGSEVTEPHFILKTPVTGDFEGYETTVLGNGCFWGSEVGLWRMPGMYSTAVVYAGGAMENPSYEAVCTGATGHAEAVRAAWKPEDISFVDIIRQFLQSHDPTQVNGQGNDRGTQYRSIVLYTTEDQKRIAEAAIAKYQEQLGRPIATQVKPLDTFYYAEQYHQQYLARPGSRPYCSAQPLGVQLADWKSWVPEDLQEKYAPKLGEDYWEAHAPSPHCVLRQPKTPIQWPPK</sequence>
<dbReference type="SUPFAM" id="SSF55068">
    <property type="entry name" value="Peptide methionine sulfoxide reductase"/>
    <property type="match status" value="1"/>
</dbReference>
<dbReference type="HAMAP" id="MF_01401">
    <property type="entry name" value="MsrA"/>
    <property type="match status" value="1"/>
</dbReference>
<evidence type="ECO:0000256" key="8">
    <source>
        <dbReference type="SAM" id="MobiDB-lite"/>
    </source>
</evidence>
<dbReference type="InterPro" id="IPR050162">
    <property type="entry name" value="MsrA_MetSO_reductase"/>
</dbReference>
<dbReference type="InterPro" id="IPR002569">
    <property type="entry name" value="Met_Sox_Rdtase_MsrA_dom"/>
</dbReference>
<evidence type="ECO:0000256" key="9">
    <source>
        <dbReference type="SAM" id="Phobius"/>
    </source>
</evidence>
<dbReference type="Proteomes" id="UP000241890">
    <property type="component" value="Unassembled WGS sequence"/>
</dbReference>
<keyword evidence="9" id="KW-0472">Membrane</keyword>
<dbReference type="GO" id="GO:0005737">
    <property type="term" value="C:cytoplasm"/>
    <property type="evidence" value="ECO:0007669"/>
    <property type="project" value="TreeGrafter"/>
</dbReference>
<keyword evidence="12" id="KW-1185">Reference proteome</keyword>
<name>A0A2R5G8M8_9STRA</name>
<evidence type="ECO:0000256" key="2">
    <source>
        <dbReference type="ARBA" id="ARBA00012502"/>
    </source>
</evidence>
<protein>
    <recommendedName>
        <fullName evidence="2">peptide-methionine (S)-S-oxide reductase</fullName>
        <ecNumber evidence="2">1.8.4.11</ecNumber>
    </recommendedName>
    <alternativeName>
        <fullName evidence="5">Peptide-methionine (S)-S-oxide reductase</fullName>
    </alternativeName>
    <alternativeName>
        <fullName evidence="4">Protein-methionine-S-oxide reductase</fullName>
    </alternativeName>
</protein>
<dbReference type="GO" id="GO:0008113">
    <property type="term" value="F:peptide-methionine (S)-S-oxide reductase activity"/>
    <property type="evidence" value="ECO:0007669"/>
    <property type="project" value="UniProtKB-EC"/>
</dbReference>
<dbReference type="NCBIfam" id="TIGR00401">
    <property type="entry name" value="msrA"/>
    <property type="match status" value="1"/>
</dbReference>
<feature type="domain" description="Peptide methionine sulphoxide reductase MsrA" evidence="10">
    <location>
        <begin position="226"/>
        <end position="375"/>
    </location>
</feature>
<dbReference type="EMBL" id="BEYU01000025">
    <property type="protein sequence ID" value="GBG26895.1"/>
    <property type="molecule type" value="Genomic_DNA"/>
</dbReference>
<dbReference type="EC" id="1.8.4.11" evidence="2"/>
<organism evidence="11 12">
    <name type="scientific">Hondaea fermentalgiana</name>
    <dbReference type="NCBI Taxonomy" id="2315210"/>
    <lineage>
        <taxon>Eukaryota</taxon>
        <taxon>Sar</taxon>
        <taxon>Stramenopiles</taxon>
        <taxon>Bigyra</taxon>
        <taxon>Labyrinthulomycetes</taxon>
        <taxon>Thraustochytrida</taxon>
        <taxon>Thraustochytriidae</taxon>
        <taxon>Hondaea</taxon>
    </lineage>
</organism>
<evidence type="ECO:0000256" key="3">
    <source>
        <dbReference type="ARBA" id="ARBA00023002"/>
    </source>
</evidence>
<evidence type="ECO:0000256" key="4">
    <source>
        <dbReference type="ARBA" id="ARBA00030273"/>
    </source>
</evidence>
<comment type="similarity">
    <text evidence="1">Belongs to the MsrA Met sulfoxide reductase family.</text>
</comment>
<feature type="compositionally biased region" description="Polar residues" evidence="8">
    <location>
        <begin position="194"/>
        <end position="204"/>
    </location>
</feature>
<keyword evidence="3" id="KW-0560">Oxidoreductase</keyword>
<keyword evidence="9" id="KW-1133">Transmembrane helix</keyword>
<evidence type="ECO:0000256" key="7">
    <source>
        <dbReference type="ARBA" id="ARBA00048782"/>
    </source>
</evidence>
<feature type="region of interest" description="Disordered" evidence="8">
    <location>
        <begin position="178"/>
        <end position="204"/>
    </location>
</feature>